<dbReference type="Gene3D" id="3.60.10.10">
    <property type="entry name" value="Endonuclease/exonuclease/phosphatase"/>
    <property type="match status" value="1"/>
</dbReference>
<organism evidence="5 6">
    <name type="scientific">Smittium megazygosporum</name>
    <dbReference type="NCBI Taxonomy" id="133381"/>
    <lineage>
        <taxon>Eukaryota</taxon>
        <taxon>Fungi</taxon>
        <taxon>Fungi incertae sedis</taxon>
        <taxon>Zoopagomycota</taxon>
        <taxon>Kickxellomycotina</taxon>
        <taxon>Harpellomycetes</taxon>
        <taxon>Harpellales</taxon>
        <taxon>Legeriomycetaceae</taxon>
        <taxon>Smittium</taxon>
    </lineage>
</organism>
<evidence type="ECO:0000256" key="2">
    <source>
        <dbReference type="ARBA" id="ARBA00022801"/>
    </source>
</evidence>
<dbReference type="InterPro" id="IPR050410">
    <property type="entry name" value="CCR4/nocturin_mRNA_transcr"/>
</dbReference>
<proteinExistence type="inferred from homology"/>
<name>A0A2T9ZKL4_9FUNG</name>
<feature type="region of interest" description="Disordered" evidence="3">
    <location>
        <begin position="256"/>
        <end position="288"/>
    </location>
</feature>
<dbReference type="GO" id="GO:0006139">
    <property type="term" value="P:nucleobase-containing compound metabolic process"/>
    <property type="evidence" value="ECO:0007669"/>
    <property type="project" value="UniProtKB-ARBA"/>
</dbReference>
<dbReference type="Proteomes" id="UP000245609">
    <property type="component" value="Unassembled WGS sequence"/>
</dbReference>
<evidence type="ECO:0000256" key="1">
    <source>
        <dbReference type="ARBA" id="ARBA00010774"/>
    </source>
</evidence>
<dbReference type="PANTHER" id="PTHR12121:SF45">
    <property type="entry name" value="NOCTURNIN"/>
    <property type="match status" value="1"/>
</dbReference>
<dbReference type="PANTHER" id="PTHR12121">
    <property type="entry name" value="CARBON CATABOLITE REPRESSOR PROTEIN 4"/>
    <property type="match status" value="1"/>
</dbReference>
<protein>
    <recommendedName>
        <fullName evidence="4">Endonuclease/exonuclease/phosphatase domain-containing protein</fullName>
    </recommendedName>
</protein>
<feature type="compositionally biased region" description="Acidic residues" evidence="3">
    <location>
        <begin position="260"/>
        <end position="270"/>
    </location>
</feature>
<dbReference type="AlphaFoldDB" id="A0A2T9ZKL4"/>
<dbReference type="InterPro" id="IPR005135">
    <property type="entry name" value="Endo/exonuclease/phosphatase"/>
</dbReference>
<feature type="domain" description="Endonuclease/exonuclease/phosphatase" evidence="4">
    <location>
        <begin position="8"/>
        <end position="376"/>
    </location>
</feature>
<feature type="region of interest" description="Disordered" evidence="3">
    <location>
        <begin position="118"/>
        <end position="143"/>
    </location>
</feature>
<comment type="caution">
    <text evidence="5">The sequence shown here is derived from an EMBL/GenBank/DDBJ whole genome shotgun (WGS) entry which is preliminary data.</text>
</comment>
<dbReference type="EMBL" id="MBFS01000032">
    <property type="protein sequence ID" value="PVV05153.1"/>
    <property type="molecule type" value="Genomic_DNA"/>
</dbReference>
<gene>
    <name evidence="5" type="ORF">BB560_000331</name>
</gene>
<dbReference type="Pfam" id="PF03372">
    <property type="entry name" value="Exo_endo_phos"/>
    <property type="match status" value="1"/>
</dbReference>
<sequence>MFPYASKQSLRWKFRRKNLLEEIFYHKPDIVCLQEVNIEHWHQVYNMEFKRQGYSGDIYFSSFKNHGIAILTKNSRFQNLEHIPVSLGNNARISEEFISPPNVGQILVCKFTSNNLKRKSPDNSDIESEENKDQTLNNPPPNNNIDCGNDAINVPCDSENNASSTVLQNESPGVEFGLIIANTHLYWQPEGNFERLLQTAKLLSEAKAVLEKYKDNYHLIFCGDLNLTPDDTIYAMLTRPRPLQLSQEEIEQILPKTFGDSDDGSDDEMQPESGSTNNKDDDKKQSSLDSKSLLMKKQNDLELALQTDLARVGDIVSFFDTELAEFKFTSSYGNYAQYDSTHLVSHHDPPLWIGEPQFTNYTNWKGTLDYIFIHSPSDTNFYPSLSLRQNQLLLIPDKKHLHPGLPNDYFSSDHLSLISVFDLIIGQNSKK</sequence>
<reference evidence="5 6" key="1">
    <citation type="journal article" date="2018" name="MBio">
        <title>Comparative Genomics Reveals the Core Gene Toolbox for the Fungus-Insect Symbiosis.</title>
        <authorList>
            <person name="Wang Y."/>
            <person name="Stata M."/>
            <person name="Wang W."/>
            <person name="Stajich J.E."/>
            <person name="White M.M."/>
            <person name="Moncalvo J.M."/>
        </authorList>
    </citation>
    <scope>NUCLEOTIDE SEQUENCE [LARGE SCALE GENOMIC DNA]</scope>
    <source>
        <strain evidence="5 6">SC-DP-2</strain>
    </source>
</reference>
<accession>A0A2T9ZKL4</accession>
<keyword evidence="6" id="KW-1185">Reference proteome</keyword>
<dbReference type="SUPFAM" id="SSF56219">
    <property type="entry name" value="DNase I-like"/>
    <property type="match status" value="1"/>
</dbReference>
<dbReference type="GO" id="GO:0000175">
    <property type="term" value="F:3'-5'-RNA exonuclease activity"/>
    <property type="evidence" value="ECO:0007669"/>
    <property type="project" value="TreeGrafter"/>
</dbReference>
<dbReference type="InterPro" id="IPR036691">
    <property type="entry name" value="Endo/exonu/phosph_ase_sf"/>
</dbReference>
<evidence type="ECO:0000259" key="4">
    <source>
        <dbReference type="Pfam" id="PF03372"/>
    </source>
</evidence>
<evidence type="ECO:0000313" key="5">
    <source>
        <dbReference type="EMBL" id="PVV05153.1"/>
    </source>
</evidence>
<evidence type="ECO:0000313" key="6">
    <source>
        <dbReference type="Proteomes" id="UP000245609"/>
    </source>
</evidence>
<comment type="similarity">
    <text evidence="1">Belongs to the CCR4/nocturin family.</text>
</comment>
<keyword evidence="2" id="KW-0378">Hydrolase</keyword>
<evidence type="ECO:0000256" key="3">
    <source>
        <dbReference type="SAM" id="MobiDB-lite"/>
    </source>
</evidence>
<dbReference type="OrthoDB" id="428734at2759"/>